<dbReference type="KEGG" id="acid:CBP33_07400"/>
<dbReference type="OrthoDB" id="2218415at2"/>
<dbReference type="RefSeq" id="WP_026435729.1">
    <property type="nucleotide sequence ID" value="NZ_CP021359.1"/>
</dbReference>
<organism evidence="1 2">
    <name type="scientific">Acidovorax carolinensis</name>
    <dbReference type="NCBI Taxonomy" id="553814"/>
    <lineage>
        <taxon>Bacteria</taxon>
        <taxon>Pseudomonadati</taxon>
        <taxon>Pseudomonadota</taxon>
        <taxon>Betaproteobacteria</taxon>
        <taxon>Burkholderiales</taxon>
        <taxon>Comamonadaceae</taxon>
        <taxon>Acidovorax</taxon>
    </lineage>
</organism>
<dbReference type="KEGG" id="acin:CBP34_07300"/>
<name>A0A240UCI1_9BURK</name>
<accession>A0A240TS60</accession>
<dbReference type="Gene3D" id="3.40.50.11200">
    <property type="match status" value="1"/>
</dbReference>
<dbReference type="KEGG" id="acip:CBP36_07970"/>
<gene>
    <name evidence="1" type="ORF">CBP36_07970</name>
</gene>
<reference evidence="1" key="1">
    <citation type="submission" date="2017-05" db="EMBL/GenBank/DDBJ databases">
        <title>Polyphasic characterization of four soil-derived phenanthrene-degrading Acidovorax strains and proposal of Acidovorax phenanthrenivorans sp. nov.</title>
        <authorList>
            <person name="Singleton D."/>
            <person name="Lee J."/>
            <person name="Dickey A.N."/>
            <person name="Stroud A."/>
            <person name="Scholl E.H."/>
            <person name="Wright F.A."/>
            <person name="Aitken M.D."/>
        </authorList>
    </citation>
    <scope>NUCLEOTIDE SEQUENCE</scope>
    <source>
        <strain evidence="1">P4</strain>
    </source>
</reference>
<dbReference type="Proteomes" id="UP000194440">
    <property type="component" value="Chromosome"/>
</dbReference>
<proteinExistence type="predicted"/>
<dbReference type="KEGG" id="acis:CBP35_10960"/>
<keyword evidence="2" id="KW-1185">Reference proteome</keyword>
<dbReference type="Pfam" id="PF08937">
    <property type="entry name" value="ThsB_TIR"/>
    <property type="match status" value="1"/>
</dbReference>
<evidence type="ECO:0000313" key="2">
    <source>
        <dbReference type="Proteomes" id="UP000194440"/>
    </source>
</evidence>
<evidence type="ECO:0000313" key="1">
    <source>
        <dbReference type="EMBL" id="ART58795.1"/>
    </source>
</evidence>
<dbReference type="EMBL" id="CP021366">
    <property type="protein sequence ID" value="ART58795.1"/>
    <property type="molecule type" value="Genomic_DNA"/>
</dbReference>
<dbReference type="InterPro" id="IPR015032">
    <property type="entry name" value="ThsB__TIR-like_domain"/>
</dbReference>
<dbReference type="AlphaFoldDB" id="A0A240UCI1"/>
<accession>A0A240U0Y5</accession>
<sequence length="187" mass="21425">MAYRNGNYTAFYVNEPFDPSPLGANATKDFCYYNTLRMWKGADAAFPFVDSHEKTYSVRDGSNWDLTLKPRLRERIRSSKNIVLFLSSITANSCALREEIDYAINDQGLPVIVIYPGYDTKESLLANGFLKKEVKNLWEKLPVFRDSMGKVPTLHVPMNKELIKKSLQDSDFMVGSKKESGIYRYNP</sequence>
<protein>
    <submittedName>
        <fullName evidence="1">Uncharacterized protein</fullName>
    </submittedName>
</protein>
<accession>A0A240UCI1</accession>